<evidence type="ECO:0000256" key="2">
    <source>
        <dbReference type="ARBA" id="ARBA00022723"/>
    </source>
</evidence>
<sequence length="328" mass="38013">MPRLKGDFWQGYDIQLNSQEKQHYKCKTCGKHFITKMMAADQKELESLFTHAIYSTGIPFNILENKNMKAFFVKACPLFKLPICQSLSTTLLDQEYILKIDWAKSILEKGKEVIQYFRNHQIPLATLYQLQLEKYGRIIALVLIIDIRWKSAFYYIDHILQTKAALQSILGEEIEINKNIVLNLSSESFWKDLKDLHNLLKPFVIFINQLKSDKLFLSLAFVKLRELESEIKNNAIIPKQVQDDVIDFDKIHNVIEEEIIRLAGKENASQVLNELAEYVSQTGGFAKRHFQVALKILLIPATSAASEQNWSAFSLFILNYAIDYIMKE</sequence>
<evidence type="ECO:0000256" key="5">
    <source>
        <dbReference type="ARBA" id="ARBA00023242"/>
    </source>
</evidence>
<comment type="caution">
    <text evidence="6">The sequence shown here is derived from an EMBL/GenBank/DDBJ whole genome shotgun (WGS) entry which is preliminary data.</text>
</comment>
<dbReference type="PANTHER" id="PTHR46481">
    <property type="entry name" value="ZINC FINGER BED DOMAIN-CONTAINING PROTEIN 4"/>
    <property type="match status" value="1"/>
</dbReference>
<name>A0A9N9A9V0_9GLOM</name>
<reference evidence="6" key="1">
    <citation type="submission" date="2021-06" db="EMBL/GenBank/DDBJ databases">
        <authorList>
            <person name="Kallberg Y."/>
            <person name="Tangrot J."/>
            <person name="Rosling A."/>
        </authorList>
    </citation>
    <scope>NUCLEOTIDE SEQUENCE</scope>
    <source>
        <strain evidence="6">UK204</strain>
    </source>
</reference>
<keyword evidence="7" id="KW-1185">Reference proteome</keyword>
<dbReference type="InterPro" id="IPR012337">
    <property type="entry name" value="RNaseH-like_sf"/>
</dbReference>
<dbReference type="InterPro" id="IPR052035">
    <property type="entry name" value="ZnF_BED_domain_contain"/>
</dbReference>
<keyword evidence="4" id="KW-0862">Zinc</keyword>
<accession>A0A9N9A9V0</accession>
<gene>
    <name evidence="6" type="ORF">FCALED_LOCUS4730</name>
</gene>
<organism evidence="6 7">
    <name type="scientific">Funneliformis caledonium</name>
    <dbReference type="NCBI Taxonomy" id="1117310"/>
    <lineage>
        <taxon>Eukaryota</taxon>
        <taxon>Fungi</taxon>
        <taxon>Fungi incertae sedis</taxon>
        <taxon>Mucoromycota</taxon>
        <taxon>Glomeromycotina</taxon>
        <taxon>Glomeromycetes</taxon>
        <taxon>Glomerales</taxon>
        <taxon>Glomeraceae</taxon>
        <taxon>Funneliformis</taxon>
    </lineage>
</organism>
<proteinExistence type="predicted"/>
<evidence type="ECO:0000256" key="3">
    <source>
        <dbReference type="ARBA" id="ARBA00022771"/>
    </source>
</evidence>
<evidence type="ECO:0000313" key="7">
    <source>
        <dbReference type="Proteomes" id="UP000789570"/>
    </source>
</evidence>
<evidence type="ECO:0000256" key="1">
    <source>
        <dbReference type="ARBA" id="ARBA00004123"/>
    </source>
</evidence>
<dbReference type="GO" id="GO:0008270">
    <property type="term" value="F:zinc ion binding"/>
    <property type="evidence" value="ECO:0007669"/>
    <property type="project" value="UniProtKB-KW"/>
</dbReference>
<dbReference type="GO" id="GO:0005634">
    <property type="term" value="C:nucleus"/>
    <property type="evidence" value="ECO:0007669"/>
    <property type="project" value="UniProtKB-SubCell"/>
</dbReference>
<dbReference type="OrthoDB" id="2423732at2759"/>
<keyword evidence="2" id="KW-0479">Metal-binding</keyword>
<dbReference type="AlphaFoldDB" id="A0A9N9A9V0"/>
<protein>
    <submittedName>
        <fullName evidence="6">5703_t:CDS:1</fullName>
    </submittedName>
</protein>
<dbReference type="PANTHER" id="PTHR46481:SF10">
    <property type="entry name" value="ZINC FINGER BED DOMAIN-CONTAINING PROTEIN 39"/>
    <property type="match status" value="1"/>
</dbReference>
<dbReference type="Proteomes" id="UP000789570">
    <property type="component" value="Unassembled WGS sequence"/>
</dbReference>
<keyword evidence="5" id="KW-0539">Nucleus</keyword>
<dbReference type="SUPFAM" id="SSF53098">
    <property type="entry name" value="Ribonuclease H-like"/>
    <property type="match status" value="1"/>
</dbReference>
<dbReference type="EMBL" id="CAJVPQ010000942">
    <property type="protein sequence ID" value="CAG8521653.1"/>
    <property type="molecule type" value="Genomic_DNA"/>
</dbReference>
<comment type="subcellular location">
    <subcellularLocation>
        <location evidence="1">Nucleus</location>
    </subcellularLocation>
</comment>
<keyword evidence="3" id="KW-0863">Zinc-finger</keyword>
<evidence type="ECO:0000256" key="4">
    <source>
        <dbReference type="ARBA" id="ARBA00022833"/>
    </source>
</evidence>
<evidence type="ECO:0000313" key="6">
    <source>
        <dbReference type="EMBL" id="CAG8521653.1"/>
    </source>
</evidence>